<dbReference type="KEGG" id="cyn:Cyan7425_2541"/>
<reference evidence="1" key="1">
    <citation type="submission" date="2009-01" db="EMBL/GenBank/DDBJ databases">
        <title>Complete sequence of chromosome Cyanothece sp. PCC 7425.</title>
        <authorList>
            <consortium name="US DOE Joint Genome Institute"/>
            <person name="Lucas S."/>
            <person name="Copeland A."/>
            <person name="Lapidus A."/>
            <person name="Glavina del Rio T."/>
            <person name="Dalin E."/>
            <person name="Tice H."/>
            <person name="Bruce D."/>
            <person name="Goodwin L."/>
            <person name="Pitluck S."/>
            <person name="Sims D."/>
            <person name="Meineke L."/>
            <person name="Brettin T."/>
            <person name="Detter J.C."/>
            <person name="Han C."/>
            <person name="Larimer F."/>
            <person name="Land M."/>
            <person name="Hauser L."/>
            <person name="Kyrpides N."/>
            <person name="Ovchinnikova G."/>
            <person name="Liberton M."/>
            <person name="Stoeckel J."/>
            <person name="Banerjee A."/>
            <person name="Singh A."/>
            <person name="Page L."/>
            <person name="Sato H."/>
            <person name="Zhao L."/>
            <person name="Sherman L."/>
            <person name="Pakrasi H."/>
            <person name="Richardson P."/>
        </authorList>
    </citation>
    <scope>NUCLEOTIDE SEQUENCE</scope>
    <source>
        <strain evidence="1">PCC 7425</strain>
    </source>
</reference>
<gene>
    <name evidence="1" type="ordered locus">Cyan7425_2541</name>
</gene>
<proteinExistence type="predicted"/>
<sequence>MDRAIVLQEKARWIAQEEMVIAIRLMLHSFPD</sequence>
<dbReference type="HOGENOM" id="CLU_3389025_0_0_3"/>
<dbReference type="AlphaFoldDB" id="B8HY95"/>
<evidence type="ECO:0000313" key="1">
    <source>
        <dbReference type="EMBL" id="ACL44898.1"/>
    </source>
</evidence>
<dbReference type="EMBL" id="CP001344">
    <property type="protein sequence ID" value="ACL44898.1"/>
    <property type="molecule type" value="Genomic_DNA"/>
</dbReference>
<accession>B8HY95</accession>
<name>B8HY95_CYAP4</name>
<protein>
    <submittedName>
        <fullName evidence="1">Uncharacterized protein</fullName>
    </submittedName>
</protein>
<organism evidence="1">
    <name type="scientific">Cyanothece sp. (strain PCC 7425 / ATCC 29141)</name>
    <dbReference type="NCBI Taxonomy" id="395961"/>
    <lineage>
        <taxon>Bacteria</taxon>
        <taxon>Bacillati</taxon>
        <taxon>Cyanobacteriota</taxon>
        <taxon>Cyanophyceae</taxon>
        <taxon>Gomontiellales</taxon>
        <taxon>Cyanothecaceae</taxon>
        <taxon>Cyanothece</taxon>
    </lineage>
</organism>